<evidence type="ECO:0000313" key="2">
    <source>
        <dbReference type="Proteomes" id="UP001597282"/>
    </source>
</evidence>
<keyword evidence="2" id="KW-1185">Reference proteome</keyword>
<name>A0ABW4CDB9_9BACL</name>
<dbReference type="RefSeq" id="WP_380166704.1">
    <property type="nucleotide sequence ID" value="NZ_JBHTNU010000017.1"/>
</dbReference>
<dbReference type="EMBL" id="JBHTNU010000017">
    <property type="protein sequence ID" value="MFD1428106.1"/>
    <property type="molecule type" value="Genomic_DNA"/>
</dbReference>
<gene>
    <name evidence="1" type="ORF">ACFQ4Y_14455</name>
</gene>
<dbReference type="SUPFAM" id="SSF55729">
    <property type="entry name" value="Acyl-CoA N-acyltransferases (Nat)"/>
    <property type="match status" value="1"/>
</dbReference>
<evidence type="ECO:0000313" key="1">
    <source>
        <dbReference type="EMBL" id="MFD1428106.1"/>
    </source>
</evidence>
<dbReference type="GO" id="GO:0016746">
    <property type="term" value="F:acyltransferase activity"/>
    <property type="evidence" value="ECO:0007669"/>
    <property type="project" value="UniProtKB-KW"/>
</dbReference>
<proteinExistence type="predicted"/>
<comment type="caution">
    <text evidence="1">The sequence shown here is derived from an EMBL/GenBank/DDBJ whole genome shotgun (WGS) entry which is preliminary data.</text>
</comment>
<dbReference type="Gene3D" id="3.40.630.30">
    <property type="match status" value="1"/>
</dbReference>
<protein>
    <submittedName>
        <fullName evidence="1">GNAT family N-acetyltransferase</fullName>
        <ecNumber evidence="1">2.3.-.-</ecNumber>
    </submittedName>
</protein>
<accession>A0ABW4CDB9</accession>
<reference evidence="2" key="1">
    <citation type="journal article" date="2019" name="Int. J. Syst. Evol. Microbiol.">
        <title>The Global Catalogue of Microorganisms (GCM) 10K type strain sequencing project: providing services to taxonomists for standard genome sequencing and annotation.</title>
        <authorList>
            <consortium name="The Broad Institute Genomics Platform"/>
            <consortium name="The Broad Institute Genome Sequencing Center for Infectious Disease"/>
            <person name="Wu L."/>
            <person name="Ma J."/>
        </authorList>
    </citation>
    <scope>NUCLEOTIDE SEQUENCE [LARGE SCALE GENOMIC DNA]</scope>
    <source>
        <strain evidence="2">S1</strain>
    </source>
</reference>
<keyword evidence="1" id="KW-0012">Acyltransferase</keyword>
<dbReference type="Proteomes" id="UP001597282">
    <property type="component" value="Unassembled WGS sequence"/>
</dbReference>
<keyword evidence="1" id="KW-0808">Transferase</keyword>
<dbReference type="EC" id="2.3.-.-" evidence="1"/>
<sequence>MQIQSRKERCRNGSEFIIRSAVLEDASALLDLARSVIAEGHYQITELSEFQLTVGQERKWIREMTNSQDGVILVAEARGKVIGMLDFQGE</sequence>
<organism evidence="1 2">
    <name type="scientific">Kroppenstedtia sanguinis</name>
    <dbReference type="NCBI Taxonomy" id="1380684"/>
    <lineage>
        <taxon>Bacteria</taxon>
        <taxon>Bacillati</taxon>
        <taxon>Bacillota</taxon>
        <taxon>Bacilli</taxon>
        <taxon>Bacillales</taxon>
        <taxon>Thermoactinomycetaceae</taxon>
        <taxon>Kroppenstedtia</taxon>
    </lineage>
</organism>
<dbReference type="InterPro" id="IPR016181">
    <property type="entry name" value="Acyl_CoA_acyltransferase"/>
</dbReference>